<name>A0AAW0FWL2_9APHY</name>
<dbReference type="GO" id="GO:0005199">
    <property type="term" value="F:structural constituent of cell wall"/>
    <property type="evidence" value="ECO:0007669"/>
    <property type="project" value="InterPro"/>
</dbReference>
<proteinExistence type="predicted"/>
<gene>
    <name evidence="2" type="ORF">QCA50_013093</name>
</gene>
<feature type="chain" id="PRO_5047512692" description="Hydrophobin" evidence="1">
    <location>
        <begin position="27"/>
        <end position="109"/>
    </location>
</feature>
<evidence type="ECO:0000256" key="1">
    <source>
        <dbReference type="SAM" id="SignalP"/>
    </source>
</evidence>
<evidence type="ECO:0000313" key="2">
    <source>
        <dbReference type="EMBL" id="KAK7683717.1"/>
    </source>
</evidence>
<evidence type="ECO:0008006" key="4">
    <source>
        <dbReference type="Google" id="ProtNLM"/>
    </source>
</evidence>
<feature type="signal peptide" evidence="1">
    <location>
        <begin position="1"/>
        <end position="26"/>
    </location>
</feature>
<keyword evidence="3" id="KW-1185">Reference proteome</keyword>
<evidence type="ECO:0000313" key="3">
    <source>
        <dbReference type="Proteomes" id="UP001385951"/>
    </source>
</evidence>
<keyword evidence="1" id="KW-0732">Signal</keyword>
<dbReference type="EMBL" id="JASBNA010000029">
    <property type="protein sequence ID" value="KAK7683717.1"/>
    <property type="molecule type" value="Genomic_DNA"/>
</dbReference>
<accession>A0AAW0FWL2</accession>
<dbReference type="GO" id="GO:0009277">
    <property type="term" value="C:fungal-type cell wall"/>
    <property type="evidence" value="ECO:0007669"/>
    <property type="project" value="InterPro"/>
</dbReference>
<dbReference type="AlphaFoldDB" id="A0AAW0FWL2"/>
<sequence>MKQFQLINLPGFLLFILLATINSCFALCNGADAIMCCLTTGPASDPLIALQLLLAGITPPANTSIIGLGCSPVTGSASTCLTKLVGCSDNSHGLIAVGCDLQLQKAAAT</sequence>
<dbReference type="Proteomes" id="UP001385951">
    <property type="component" value="Unassembled WGS sequence"/>
</dbReference>
<dbReference type="CDD" id="cd23507">
    <property type="entry name" value="hydrophobin_I"/>
    <property type="match status" value="1"/>
</dbReference>
<reference evidence="2 3" key="1">
    <citation type="submission" date="2022-09" db="EMBL/GenBank/DDBJ databases">
        <authorList>
            <person name="Palmer J.M."/>
        </authorList>
    </citation>
    <scope>NUCLEOTIDE SEQUENCE [LARGE SCALE GENOMIC DNA]</scope>
    <source>
        <strain evidence="2 3">DSM 7382</strain>
    </source>
</reference>
<organism evidence="2 3">
    <name type="scientific">Cerrena zonata</name>
    <dbReference type="NCBI Taxonomy" id="2478898"/>
    <lineage>
        <taxon>Eukaryota</taxon>
        <taxon>Fungi</taxon>
        <taxon>Dikarya</taxon>
        <taxon>Basidiomycota</taxon>
        <taxon>Agaricomycotina</taxon>
        <taxon>Agaricomycetes</taxon>
        <taxon>Polyporales</taxon>
        <taxon>Cerrenaceae</taxon>
        <taxon>Cerrena</taxon>
    </lineage>
</organism>
<protein>
    <recommendedName>
        <fullName evidence="4">Hydrophobin</fullName>
    </recommendedName>
</protein>
<comment type="caution">
    <text evidence="2">The sequence shown here is derived from an EMBL/GenBank/DDBJ whole genome shotgun (WGS) entry which is preliminary data.</text>
</comment>